<evidence type="ECO:0000256" key="1">
    <source>
        <dbReference type="SAM" id="Phobius"/>
    </source>
</evidence>
<dbReference type="EMBL" id="JAGMUV010000016">
    <property type="protein sequence ID" value="KAH7132873.1"/>
    <property type="molecule type" value="Genomic_DNA"/>
</dbReference>
<feature type="transmembrane region" description="Helical" evidence="1">
    <location>
        <begin position="183"/>
        <end position="201"/>
    </location>
</feature>
<accession>A0A9P9CZ10</accession>
<comment type="caution">
    <text evidence="3">The sequence shown here is derived from an EMBL/GenBank/DDBJ whole genome shotgun (WGS) entry which is preliminary data.</text>
</comment>
<evidence type="ECO:0000313" key="3">
    <source>
        <dbReference type="EMBL" id="KAH7109671.1"/>
    </source>
</evidence>
<dbReference type="Proteomes" id="UP000738349">
    <property type="component" value="Unassembled WGS sequence"/>
</dbReference>
<dbReference type="OrthoDB" id="5092315at2759"/>
<feature type="transmembrane region" description="Helical" evidence="1">
    <location>
        <begin position="114"/>
        <end position="134"/>
    </location>
</feature>
<name>A0A9P9CZ10_9HYPO</name>
<keyword evidence="1" id="KW-1133">Transmembrane helix</keyword>
<dbReference type="EMBL" id="JAGMUV010000050">
    <property type="protein sequence ID" value="KAH7109671.1"/>
    <property type="molecule type" value="Genomic_DNA"/>
</dbReference>
<evidence type="ECO:0000313" key="5">
    <source>
        <dbReference type="Proteomes" id="UP000738349"/>
    </source>
</evidence>
<keyword evidence="1" id="KW-0812">Transmembrane</keyword>
<reference evidence="3" key="1">
    <citation type="journal article" date="2021" name="Nat. Commun.">
        <title>Genetic determinants of endophytism in the Arabidopsis root mycobiome.</title>
        <authorList>
            <person name="Mesny F."/>
            <person name="Miyauchi S."/>
            <person name="Thiergart T."/>
            <person name="Pickel B."/>
            <person name="Atanasova L."/>
            <person name="Karlsson M."/>
            <person name="Huettel B."/>
            <person name="Barry K.W."/>
            <person name="Haridas S."/>
            <person name="Chen C."/>
            <person name="Bauer D."/>
            <person name="Andreopoulos W."/>
            <person name="Pangilinan J."/>
            <person name="LaButti K."/>
            <person name="Riley R."/>
            <person name="Lipzen A."/>
            <person name="Clum A."/>
            <person name="Drula E."/>
            <person name="Henrissat B."/>
            <person name="Kohler A."/>
            <person name="Grigoriev I.V."/>
            <person name="Martin F.M."/>
            <person name="Hacquard S."/>
        </authorList>
    </citation>
    <scope>NUCLEOTIDE SEQUENCE</scope>
    <source>
        <strain evidence="3">MPI-CAGE-AT-0147</strain>
    </source>
</reference>
<proteinExistence type="predicted"/>
<gene>
    <name evidence="4" type="ORF">EDB81DRAFT_763386</name>
    <name evidence="3" type="ORF">EDB81DRAFT_929453</name>
</gene>
<feature type="transmembrane region" description="Helical" evidence="1">
    <location>
        <begin position="146"/>
        <end position="163"/>
    </location>
</feature>
<feature type="signal peptide" evidence="2">
    <location>
        <begin position="1"/>
        <end position="21"/>
    </location>
</feature>
<protein>
    <submittedName>
        <fullName evidence="3">Uncharacterized protein</fullName>
    </submittedName>
</protein>
<evidence type="ECO:0000256" key="2">
    <source>
        <dbReference type="SAM" id="SignalP"/>
    </source>
</evidence>
<organism evidence="3 5">
    <name type="scientific">Dactylonectria macrodidyma</name>
    <dbReference type="NCBI Taxonomy" id="307937"/>
    <lineage>
        <taxon>Eukaryota</taxon>
        <taxon>Fungi</taxon>
        <taxon>Dikarya</taxon>
        <taxon>Ascomycota</taxon>
        <taxon>Pezizomycotina</taxon>
        <taxon>Sordariomycetes</taxon>
        <taxon>Hypocreomycetidae</taxon>
        <taxon>Hypocreales</taxon>
        <taxon>Nectriaceae</taxon>
        <taxon>Dactylonectria</taxon>
    </lineage>
</organism>
<sequence>MAFLLWWFFVSALDLTAWVACRRICLLQRRIDAISLRRPSDEHSRSSFPFSVLNRLKKHYAKLLSYDDTNVSGFTPPRVTRSIIATLILIQNLIAILIAAIPSDRSLDRICTRAGELALGNLILLIMLMFSGWALNRLVRQSEAQLLWIHAFFGWLVWYEALLHSVASMSQVSHVVHYQTQNIPFILLASLIIVVLVFYRFTGVESLKKEMGGRDSGIARVKPQVDMMNNNESAYYFNVNGRAWRVAWYERDDGSQYHKPILLLATPSSLDAYEIEGPFPIPHPPYVTMPRDLDIAVSDSGLHEAFTCFCRRSSLGYETKMTWYNVQDGLRRMFLAHVRDHFRSQNHRSVVKIIYFRAASKEFGGEIGIAKTLGQAIQVKLIEIDGPEHDLQNLLRQQPLQLQASTCGG</sequence>
<keyword evidence="5" id="KW-1185">Reference proteome</keyword>
<dbReference type="AlphaFoldDB" id="A0A9P9CZ10"/>
<evidence type="ECO:0000313" key="4">
    <source>
        <dbReference type="EMBL" id="KAH7132873.1"/>
    </source>
</evidence>
<feature type="chain" id="PRO_5040653963" evidence="2">
    <location>
        <begin position="22"/>
        <end position="409"/>
    </location>
</feature>
<keyword evidence="2" id="KW-0732">Signal</keyword>
<keyword evidence="1" id="KW-0472">Membrane</keyword>
<feature type="transmembrane region" description="Helical" evidence="1">
    <location>
        <begin position="83"/>
        <end position="102"/>
    </location>
</feature>